<dbReference type="AlphaFoldDB" id="A0AAJ4WA01"/>
<evidence type="ECO:0000259" key="1">
    <source>
        <dbReference type="Pfam" id="PF09152"/>
    </source>
</evidence>
<dbReference type="Gene3D" id="3.40.50.10400">
    <property type="entry name" value="Hypothetical protein PA1492"/>
    <property type="match status" value="1"/>
</dbReference>
<dbReference type="InterPro" id="IPR015235">
    <property type="entry name" value="DUF1937"/>
</dbReference>
<dbReference type="EMBL" id="FOLW01000003">
    <property type="protein sequence ID" value="SFC66672.1"/>
    <property type="molecule type" value="Genomic_DNA"/>
</dbReference>
<dbReference type="Pfam" id="PF09152">
    <property type="entry name" value="DUF1937"/>
    <property type="match status" value="1"/>
</dbReference>
<accession>A0AAJ4WA01</accession>
<dbReference type="Proteomes" id="UP000226420">
    <property type="component" value="Unassembled WGS sequence"/>
</dbReference>
<organism evidence="2 3">
    <name type="scientific">Pragia fontium DSM 5563 = ATCC 49100</name>
    <dbReference type="NCBI Taxonomy" id="1122977"/>
    <lineage>
        <taxon>Bacteria</taxon>
        <taxon>Pseudomonadati</taxon>
        <taxon>Pseudomonadota</taxon>
        <taxon>Gammaproteobacteria</taxon>
        <taxon>Enterobacterales</taxon>
        <taxon>Budviciaceae</taxon>
        <taxon>Pragia</taxon>
    </lineage>
</organism>
<reference evidence="2 3" key="1">
    <citation type="submission" date="2016-10" db="EMBL/GenBank/DDBJ databases">
        <authorList>
            <person name="Varghese N."/>
            <person name="Submissions S."/>
        </authorList>
    </citation>
    <scope>NUCLEOTIDE SEQUENCE [LARGE SCALE GENOMIC DNA]</scope>
    <source>
        <strain evidence="2 3">DSM 5563</strain>
    </source>
</reference>
<dbReference type="SUPFAM" id="SSF52309">
    <property type="entry name" value="N-(deoxy)ribosyltransferase-like"/>
    <property type="match status" value="1"/>
</dbReference>
<sequence>MKLYFIACPYSHADEEIVQQRFDLCTSAATKLTMAGYAVYSQITMSHPMNVLATKMDRRIRWAPIDEAFMAKCDELIVLTLPGWDESSGVANEIEYFKSRNRKVWTYDDFAAEHKL</sequence>
<proteinExistence type="predicted"/>
<feature type="domain" description="DUF1937" evidence="1">
    <location>
        <begin position="4"/>
        <end position="108"/>
    </location>
</feature>
<protein>
    <recommendedName>
        <fullName evidence="1">DUF1937 domain-containing protein</fullName>
    </recommendedName>
</protein>
<name>A0AAJ4WA01_9GAMM</name>
<evidence type="ECO:0000313" key="3">
    <source>
        <dbReference type="Proteomes" id="UP000226420"/>
    </source>
</evidence>
<comment type="caution">
    <text evidence="2">The sequence shown here is derived from an EMBL/GenBank/DDBJ whole genome shotgun (WGS) entry which is preliminary data.</text>
</comment>
<evidence type="ECO:0000313" key="2">
    <source>
        <dbReference type="EMBL" id="SFC66672.1"/>
    </source>
</evidence>
<gene>
    <name evidence="2" type="ORF">SAMN02745723_103254</name>
</gene>
<dbReference type="RefSeq" id="WP_047781843.1">
    <property type="nucleotide sequence ID" value="NZ_FOLW01000003.1"/>
</dbReference>